<dbReference type="InterPro" id="IPR052169">
    <property type="entry name" value="CW_Biosynth-Accessory"/>
</dbReference>
<evidence type="ECO:0000259" key="2">
    <source>
        <dbReference type="SMART" id="SM00854"/>
    </source>
</evidence>
<dbReference type="Pfam" id="PF09587">
    <property type="entry name" value="PGA_cap"/>
    <property type="match status" value="1"/>
</dbReference>
<dbReference type="Gene3D" id="3.60.21.10">
    <property type="match status" value="1"/>
</dbReference>
<dbReference type="InterPro" id="IPR019079">
    <property type="entry name" value="Capsule_synth_CapA"/>
</dbReference>
<feature type="domain" description="Capsule synthesis protein CapA" evidence="2">
    <location>
        <begin position="41"/>
        <end position="273"/>
    </location>
</feature>
<organism evidence="3 4">
    <name type="scientific">Candidatus Nitronereus thalassa</name>
    <dbReference type="NCBI Taxonomy" id="3020898"/>
    <lineage>
        <taxon>Bacteria</taxon>
        <taxon>Pseudomonadati</taxon>
        <taxon>Nitrospirota</taxon>
        <taxon>Nitrospiria</taxon>
        <taxon>Nitrospirales</taxon>
        <taxon>Nitrospiraceae</taxon>
        <taxon>Candidatus Nitronereus</taxon>
    </lineage>
</organism>
<dbReference type="PANTHER" id="PTHR33393">
    <property type="entry name" value="POLYGLUTAMINE SYNTHESIS ACCESSORY PROTEIN RV0574C-RELATED"/>
    <property type="match status" value="1"/>
</dbReference>
<sequence length="403" mass="44510">MKTEVPCQFHIVKGNTISTNVPPDVPAWQIMHRRPAGSMVSLCAVGDIGLSGRAAMTATRDGGDVLFSEVTPLFQDSDIVFGNLESPLVKDSLSTKMFAAPLMGAELLQRAGFSLMHLANNHVSEYGQEGLSKTLHAVCSKGLVPLGAGDDAKMAKQLKRTDVGGLRIGWLGCGRTLLPQNESGPQYWEFEENELLAAIEESRSQVDLLIVSIHIGMMYIDYPSPDHKAMAEQLMGRGADLILMHHAHILQGVEVTSTNRVACYNLGNFLYDWQEGNVMTPVMLREQNEGAVFYIGLDQQGVAQVAALPTWIDENCRVRWATGDRGYQILNRLHRISEDLKGNFGVEFERQRASRNTGGILKVLLFHLLRGNWGYVVGSLRKARFEHFKMIGGWVWSLGGSSK</sequence>
<protein>
    <submittedName>
        <fullName evidence="3">CapA family protein</fullName>
    </submittedName>
</protein>
<dbReference type="InterPro" id="IPR029052">
    <property type="entry name" value="Metallo-depent_PP-like"/>
</dbReference>
<dbReference type="SUPFAM" id="SSF56300">
    <property type="entry name" value="Metallo-dependent phosphatases"/>
    <property type="match status" value="1"/>
</dbReference>
<evidence type="ECO:0000313" key="4">
    <source>
        <dbReference type="Proteomes" id="UP001250932"/>
    </source>
</evidence>
<accession>A0ABU3K592</accession>
<comment type="caution">
    <text evidence="3">The sequence shown here is derived from an EMBL/GenBank/DDBJ whole genome shotgun (WGS) entry which is preliminary data.</text>
</comment>
<evidence type="ECO:0000256" key="1">
    <source>
        <dbReference type="ARBA" id="ARBA00005662"/>
    </source>
</evidence>
<keyword evidence="4" id="KW-1185">Reference proteome</keyword>
<dbReference type="SMART" id="SM00854">
    <property type="entry name" value="PGA_cap"/>
    <property type="match status" value="1"/>
</dbReference>
<reference evidence="3 4" key="1">
    <citation type="journal article" date="2023" name="ISME J.">
        <title>Cultivation and genomic characterization of novel and ubiquitous marine nitrite-oxidizing bacteria from the Nitrospirales.</title>
        <authorList>
            <person name="Mueller A.J."/>
            <person name="Daebeler A."/>
            <person name="Herbold C.W."/>
            <person name="Kirkegaard R.H."/>
            <person name="Daims H."/>
        </authorList>
    </citation>
    <scope>NUCLEOTIDE SEQUENCE [LARGE SCALE GENOMIC DNA]</scope>
    <source>
        <strain evidence="3 4">EB</strain>
    </source>
</reference>
<dbReference type="RefSeq" id="WP_313831910.1">
    <property type="nucleotide sequence ID" value="NZ_JAQOUE010000001.1"/>
</dbReference>
<dbReference type="CDD" id="cd07381">
    <property type="entry name" value="MPP_CapA"/>
    <property type="match status" value="1"/>
</dbReference>
<evidence type="ECO:0000313" key="3">
    <source>
        <dbReference type="EMBL" id="MDT7041560.1"/>
    </source>
</evidence>
<proteinExistence type="inferred from homology"/>
<dbReference type="EMBL" id="JAQOUE010000001">
    <property type="protein sequence ID" value="MDT7041560.1"/>
    <property type="molecule type" value="Genomic_DNA"/>
</dbReference>
<name>A0ABU3K592_9BACT</name>
<dbReference type="PANTHER" id="PTHR33393:SF11">
    <property type="entry name" value="POLYGLUTAMINE SYNTHESIS ACCESSORY PROTEIN RV0574C-RELATED"/>
    <property type="match status" value="1"/>
</dbReference>
<gene>
    <name evidence="3" type="ORF">PPG34_04310</name>
</gene>
<dbReference type="Proteomes" id="UP001250932">
    <property type="component" value="Unassembled WGS sequence"/>
</dbReference>
<comment type="similarity">
    <text evidence="1">Belongs to the CapA family.</text>
</comment>